<dbReference type="Gene3D" id="1.20.120.720">
    <property type="entry name" value="Myosin VI head, motor domain, U50 subdomain"/>
    <property type="match status" value="1"/>
</dbReference>
<feature type="compositionally biased region" description="Polar residues" evidence="9">
    <location>
        <begin position="901"/>
        <end position="913"/>
    </location>
</feature>
<proteinExistence type="inferred from homology"/>
<dbReference type="InterPro" id="IPR000048">
    <property type="entry name" value="IQ_motif_EF-hand-BS"/>
</dbReference>
<evidence type="ECO:0000256" key="9">
    <source>
        <dbReference type="SAM" id="MobiDB-lite"/>
    </source>
</evidence>
<evidence type="ECO:0000313" key="12">
    <source>
        <dbReference type="Proteomes" id="UP000265040"/>
    </source>
</evidence>
<feature type="region of interest" description="Disordered" evidence="9">
    <location>
        <begin position="901"/>
        <end position="923"/>
    </location>
</feature>
<keyword evidence="1" id="KW-0677">Repeat</keyword>
<dbReference type="GO" id="GO:0005524">
    <property type="term" value="F:ATP binding"/>
    <property type="evidence" value="ECO:0007669"/>
    <property type="project" value="UniProtKB-UniRule"/>
</dbReference>
<sequence length="1954" mass="215865">MSHYHFIKCCCFQLCNVFRQNMEIDQCLLESLPIGQRQRLVRRMRCDQIRAYYEREKTLQRQQGGIKVRVPSNHRKKHHVCFSRTDVIQDAIIRHDDKEVLRLLKEGVDPNTPISSGGSLLHLCARHDNVFAAELLIERGLNVNLQDEDLWTALHVACVCDHADVVLLLLLAGVNIMLQDVNGNIPLDYASEGTETSYILRKHLEENGVDVSSLHAVKTQRPSTMLSDIRQLVASGENLNQANDDKVTLLHIASASGYKDVVCVLLENGGDPNPADNNFWTPLHLAAKYGQTSIVSQLLRHKANPTLLNCNQDKPSDIAASEPIAEMLLKAEENWLQRLKDPSVPLPSTDQRYDGGSHDLNTPVKNLNPLGFPIAKRDSLLEKCVMFREAGGALCRQPSQDNGLDDPFSSGASKLEQVKLMPPAPNDDLASLSELTDSSLLYEMQKRFGNDQIYTYIGHIVLLVNPNKELPIYSTLVSQLYLSSTGRLCSSLPPHIFSSAERAYHMMLQERRPQCFILSGETGSGKTEACKHIVRHLTARSNLKGFALEPRMKNVNCILEAFGHAKTPRNSNSSRFIKLLTIQYCEKRRTPLRAHVYTYLLEKSRLVHLPPHQHSFTIFYLMAEGLSAEEKSAVYLNNVLAHRYLSGNQGDNPPVATASAQSRERLAAVKQALRSLGFNKQEIDSVFMLLSAVLHIGDLRFTALTDADTAFPSDLQLLERVAGMLQVSSSDLSTALTSDIQYFKGDMITRRHTVELSEQYRDQLAKTIYGRLFSYLVNSINDYLQGQDDSVSDPALEIGILDIFGFEEFQRNGFEQLCVNMTNERLRQYVSEVLFQQEQAECLQEGIPMDNPRSPGNQPAVVDFFLQKPQGLLCLLDEESQSLRPVEQNLYKRLSAQLDSNPTHGLSLTTKDGNGNPPPKDQGPAFIVSHYAGKVSYDLMASLTRNKDSFPQNLLFTMKSSESVLLQQLFQSKLTQTGSLVPAAQGRIGLRGPKAALLLHRMPSASLVTASSLPQKPRRYHDLTKMLKKKGSSSFLQRLERCGPITVAVQLRNSLSEVISKLQACTPHFVECVRPNVSGQPDSFDSFHVSTQLQYIGVLEMVRVIRYGYPVRLSFPGFLSRYKDLVVPTLGDKKKLSPEERCRSVLQQSKLQGWQMGSSKVFLRYWQADQLNDRCYQLHKKIITCQKVVRGWLARQRVQRRLSLQQKEECSVQRFLQGAEDMGMRTYDQLVIQNASDIARESDRLRCHGNSLLSTIGNSPPLGERPEPVGKEEDQPVRRLVEKSGKVHEGPVNGGSRVIRHFRSSSVPIPLAMENMVHTSASPPIKPVLTQVAYANEDGAGWGVLSSPRKQPPPKPKRDPNTRLSASYEAVSAGLVMAAKESSTPEGYGSPAGSPPKSQLSPTDPSALSKPRPHSDDYTTMRKVPPPKPKRSPNTKLTGSYEEINAVAPHLHQLRPADVKLALLSRAGGFGAFGGSMQRAASIDAPQGVALSLYQGHDEEDVYIEMLGSQPRARSLQEPPDSPEQADSEAVYEEMKYFPPEDGAPAAAVVTKTAKLEGLGLGLVGLGSSPPQSGETKRMTATMDIAHSQSTSNSGALKNQPGKDGSCDIPAPFPNLLPHRPPLLVFPPSPVTCSPASDESPLTPLEVKKLPVFETNLNYATGPDSPLSPQYARQRADSSPSLTVLMPEKKSTPPLTPPPPPPPPSAPPPPYRPPSHFTFPPEASFLALTRAASVTGGSDSPKTSSQRAGGEPLGKPPPYSPVKMSRPEPRRAHSCSSSPLLFNPANGRPLTSPLDELNTLFSSGRSLLRKSGRKTRDGGFNSNINLPGREECGSAPTSPSLQLQDRNANNQSPHSPSPAPVENGNQISNGSLEDESHSKSNTSSATSLQRHMDSHHTQVFQRLRLSNGDESTALRELLRWRRAQCEGRGDWKHRPPQSPPLPPTLLWTNRKASP</sequence>
<dbReference type="InterPro" id="IPR002110">
    <property type="entry name" value="Ankyrin_rpt"/>
</dbReference>
<dbReference type="Proteomes" id="UP000265040">
    <property type="component" value="Chromosome 21"/>
</dbReference>
<dbReference type="PROSITE" id="PS50297">
    <property type="entry name" value="ANK_REP_REGION"/>
    <property type="match status" value="3"/>
</dbReference>
<feature type="repeat" description="ANK" evidence="7">
    <location>
        <begin position="245"/>
        <end position="277"/>
    </location>
</feature>
<dbReference type="Ensembl" id="ENSATET00000078509.1">
    <property type="protein sequence ID" value="ENSATEP00000073975.1"/>
    <property type="gene ID" value="ENSATEG00000011445.3"/>
</dbReference>
<feature type="region of interest" description="Actin-binding" evidence="8">
    <location>
        <begin position="1055"/>
        <end position="1077"/>
    </location>
</feature>
<accession>A0AAQ6IB04</accession>
<feature type="region of interest" description="Disordered" evidence="9">
    <location>
        <begin position="1926"/>
        <end position="1954"/>
    </location>
</feature>
<evidence type="ECO:0000256" key="5">
    <source>
        <dbReference type="ARBA" id="ARBA00023123"/>
    </source>
</evidence>
<dbReference type="GO" id="GO:0048471">
    <property type="term" value="C:perinuclear region of cytoplasm"/>
    <property type="evidence" value="ECO:0007669"/>
    <property type="project" value="TreeGrafter"/>
</dbReference>
<dbReference type="GO" id="GO:0019903">
    <property type="term" value="F:protein phosphatase binding"/>
    <property type="evidence" value="ECO:0007669"/>
    <property type="project" value="TreeGrafter"/>
</dbReference>
<evidence type="ECO:0000256" key="3">
    <source>
        <dbReference type="ARBA" id="ARBA00022840"/>
    </source>
</evidence>
<reference evidence="11" key="2">
    <citation type="submission" date="2025-08" db="UniProtKB">
        <authorList>
            <consortium name="Ensembl"/>
        </authorList>
    </citation>
    <scope>IDENTIFICATION</scope>
</reference>
<dbReference type="PROSITE" id="PS50088">
    <property type="entry name" value="ANK_REPEAT"/>
    <property type="match status" value="4"/>
</dbReference>
<dbReference type="Gene3D" id="1.10.10.820">
    <property type="match status" value="1"/>
</dbReference>
<feature type="compositionally biased region" description="Polar residues" evidence="9">
    <location>
        <begin position="1835"/>
        <end position="1854"/>
    </location>
</feature>
<dbReference type="PANTHER" id="PTHR47335">
    <property type="entry name" value="UNCONVENTIONAL MYOSIN-XVI"/>
    <property type="match status" value="1"/>
</dbReference>
<dbReference type="PANTHER" id="PTHR47335:SF1">
    <property type="entry name" value="UNCONVENTIONAL MYOSIN-XVI"/>
    <property type="match status" value="1"/>
</dbReference>
<dbReference type="Pfam" id="PF12796">
    <property type="entry name" value="Ank_2"/>
    <property type="match status" value="2"/>
</dbReference>
<feature type="binding site" evidence="8">
    <location>
        <begin position="520"/>
        <end position="527"/>
    </location>
    <ligand>
        <name>ATP</name>
        <dbReference type="ChEBI" id="CHEBI:30616"/>
    </ligand>
</feature>
<dbReference type="InterPro" id="IPR039482">
    <property type="entry name" value="NYAP_N"/>
</dbReference>
<keyword evidence="5 8" id="KW-0518">Myosin</keyword>
<feature type="compositionally biased region" description="Basic and acidic residues" evidence="9">
    <location>
        <begin position="1264"/>
        <end position="1274"/>
    </location>
</feature>
<dbReference type="SUPFAM" id="SSF52540">
    <property type="entry name" value="P-loop containing nucleoside triphosphate hydrolases"/>
    <property type="match status" value="1"/>
</dbReference>
<keyword evidence="3 8" id="KW-0067">ATP-binding</keyword>
<organism evidence="11 12">
    <name type="scientific">Anabas testudineus</name>
    <name type="common">Climbing perch</name>
    <name type="synonym">Anthias testudineus</name>
    <dbReference type="NCBI Taxonomy" id="64144"/>
    <lineage>
        <taxon>Eukaryota</taxon>
        <taxon>Metazoa</taxon>
        <taxon>Chordata</taxon>
        <taxon>Craniata</taxon>
        <taxon>Vertebrata</taxon>
        <taxon>Euteleostomi</taxon>
        <taxon>Actinopterygii</taxon>
        <taxon>Neopterygii</taxon>
        <taxon>Teleostei</taxon>
        <taxon>Neoteleostei</taxon>
        <taxon>Acanthomorphata</taxon>
        <taxon>Anabantaria</taxon>
        <taxon>Anabantiformes</taxon>
        <taxon>Anabantoidei</taxon>
        <taxon>Anabantidae</taxon>
        <taxon>Anabas</taxon>
    </lineage>
</organism>
<feature type="compositionally biased region" description="Pro residues" evidence="9">
    <location>
        <begin position="1694"/>
        <end position="1713"/>
    </location>
</feature>
<evidence type="ECO:0000256" key="6">
    <source>
        <dbReference type="ARBA" id="ARBA00023175"/>
    </source>
</evidence>
<keyword evidence="2 8" id="KW-0547">Nucleotide-binding</keyword>
<dbReference type="FunFam" id="1.25.40.20:FF:000168">
    <property type="entry name" value="Myosin XVI"/>
    <property type="match status" value="1"/>
</dbReference>
<dbReference type="InterPro" id="IPR036770">
    <property type="entry name" value="Ankyrin_rpt-contain_sf"/>
</dbReference>
<feature type="region of interest" description="Disordered" evidence="9">
    <location>
        <begin position="1343"/>
        <end position="1364"/>
    </location>
</feature>
<keyword evidence="4 7" id="KW-0040">ANK repeat</keyword>
<dbReference type="Gene3D" id="3.40.850.10">
    <property type="entry name" value="Kinesin motor domain"/>
    <property type="match status" value="1"/>
</dbReference>
<evidence type="ECO:0000256" key="4">
    <source>
        <dbReference type="ARBA" id="ARBA00023043"/>
    </source>
</evidence>
<feature type="repeat" description="ANK" evidence="7">
    <location>
        <begin position="116"/>
        <end position="148"/>
    </location>
</feature>
<dbReference type="SUPFAM" id="SSF48403">
    <property type="entry name" value="Ankyrin repeat"/>
    <property type="match status" value="1"/>
</dbReference>
<dbReference type="Gene3D" id="1.20.5.4820">
    <property type="match status" value="1"/>
</dbReference>
<dbReference type="GO" id="GO:0043491">
    <property type="term" value="P:phosphatidylinositol 3-kinase/protein kinase B signal transduction"/>
    <property type="evidence" value="ECO:0007669"/>
    <property type="project" value="TreeGrafter"/>
</dbReference>
<keyword evidence="8" id="KW-0009">Actin-binding</keyword>
<dbReference type="GO" id="GO:0016459">
    <property type="term" value="C:myosin complex"/>
    <property type="evidence" value="ECO:0007669"/>
    <property type="project" value="UniProtKB-KW"/>
</dbReference>
<dbReference type="GeneID" id="113173767"/>
<dbReference type="Gene3D" id="1.25.40.20">
    <property type="entry name" value="Ankyrin repeat-containing domain"/>
    <property type="match status" value="2"/>
</dbReference>
<evidence type="ECO:0000256" key="1">
    <source>
        <dbReference type="ARBA" id="ARBA00022737"/>
    </source>
</evidence>
<dbReference type="GO" id="GO:2000134">
    <property type="term" value="P:negative regulation of G1/S transition of mitotic cell cycle"/>
    <property type="evidence" value="ECO:0007669"/>
    <property type="project" value="TreeGrafter"/>
</dbReference>
<dbReference type="InterPro" id="IPR036961">
    <property type="entry name" value="Kinesin_motor_dom_sf"/>
</dbReference>
<dbReference type="InterPro" id="IPR052838">
    <property type="entry name" value="Myosin-XVI"/>
</dbReference>
<reference evidence="11 12" key="1">
    <citation type="submission" date="2021-04" db="EMBL/GenBank/DDBJ databases">
        <authorList>
            <consortium name="Wellcome Sanger Institute Data Sharing"/>
        </authorList>
    </citation>
    <scope>NUCLEOTIDE SEQUENCE [LARGE SCALE GENOMIC DNA]</scope>
</reference>
<dbReference type="Pfam" id="PF15439">
    <property type="entry name" value="NYAP_N"/>
    <property type="match status" value="1"/>
</dbReference>
<feature type="repeat" description="ANK" evidence="7">
    <location>
        <begin position="278"/>
        <end position="310"/>
    </location>
</feature>
<dbReference type="InterPro" id="IPR001609">
    <property type="entry name" value="Myosin_head_motor_dom-like"/>
</dbReference>
<dbReference type="PRINTS" id="PR00193">
    <property type="entry name" value="MYOSINHEAVY"/>
</dbReference>
<evidence type="ECO:0000259" key="10">
    <source>
        <dbReference type="PROSITE" id="PS51456"/>
    </source>
</evidence>
<feature type="compositionally biased region" description="Polar residues" evidence="9">
    <location>
        <begin position="1735"/>
        <end position="1747"/>
    </location>
</feature>
<dbReference type="GO" id="GO:0005654">
    <property type="term" value="C:nucleoplasm"/>
    <property type="evidence" value="ECO:0007669"/>
    <property type="project" value="TreeGrafter"/>
</dbReference>
<feature type="region of interest" description="Disordered" evidence="9">
    <location>
        <begin position="1253"/>
        <end position="1274"/>
    </location>
</feature>
<keyword evidence="6 8" id="KW-0505">Motor protein</keyword>
<dbReference type="Gene3D" id="1.20.58.530">
    <property type="match status" value="1"/>
</dbReference>
<dbReference type="SMART" id="SM00015">
    <property type="entry name" value="IQ"/>
    <property type="match status" value="1"/>
</dbReference>
<feature type="domain" description="Myosin motor" evidence="10">
    <location>
        <begin position="424"/>
        <end position="1176"/>
    </location>
</feature>
<dbReference type="RefSeq" id="XP_026233088.1">
    <property type="nucleotide sequence ID" value="XM_026377303.1"/>
</dbReference>
<evidence type="ECO:0000256" key="2">
    <source>
        <dbReference type="ARBA" id="ARBA00022741"/>
    </source>
</evidence>
<protein>
    <recommendedName>
        <fullName evidence="10">Myosin motor domain-containing protein</fullName>
    </recommendedName>
</protein>
<name>A0AAQ6IB04_ANATE</name>
<dbReference type="GO" id="GO:0003774">
    <property type="term" value="F:cytoskeletal motor activity"/>
    <property type="evidence" value="ECO:0007669"/>
    <property type="project" value="UniProtKB-UniRule"/>
</dbReference>
<keyword evidence="12" id="KW-1185">Reference proteome</keyword>
<dbReference type="SMART" id="SM00248">
    <property type="entry name" value="ANK"/>
    <property type="match status" value="5"/>
</dbReference>
<dbReference type="SMART" id="SM00242">
    <property type="entry name" value="MYSc"/>
    <property type="match status" value="1"/>
</dbReference>
<feature type="compositionally biased region" description="Polar residues" evidence="9">
    <location>
        <begin position="1396"/>
        <end position="1406"/>
    </location>
</feature>
<dbReference type="GO" id="GO:0048812">
    <property type="term" value="P:neuron projection morphogenesis"/>
    <property type="evidence" value="ECO:0007669"/>
    <property type="project" value="TreeGrafter"/>
</dbReference>
<feature type="repeat" description="ANK" evidence="7">
    <location>
        <begin position="149"/>
        <end position="181"/>
    </location>
</feature>
<comment type="similarity">
    <text evidence="8">Belongs to the TRAFAC class myosin-kinesin ATPase superfamily. Myosin family.</text>
</comment>
<reference evidence="11" key="3">
    <citation type="submission" date="2025-09" db="UniProtKB">
        <authorList>
            <consortium name="Ensembl"/>
        </authorList>
    </citation>
    <scope>IDENTIFICATION</scope>
</reference>
<dbReference type="Pfam" id="PF00063">
    <property type="entry name" value="Myosin_head"/>
    <property type="match status" value="1"/>
</dbReference>
<feature type="region of interest" description="Disordered" evidence="9">
    <location>
        <begin position="1379"/>
        <end position="1437"/>
    </location>
</feature>
<dbReference type="InterPro" id="IPR027417">
    <property type="entry name" value="P-loop_NTPase"/>
</dbReference>
<evidence type="ECO:0000313" key="11">
    <source>
        <dbReference type="Ensembl" id="ENSATEP00000073975.1"/>
    </source>
</evidence>
<dbReference type="GO" id="GO:0051015">
    <property type="term" value="F:actin filament binding"/>
    <property type="evidence" value="ECO:0007669"/>
    <property type="project" value="TreeGrafter"/>
</dbReference>
<gene>
    <name evidence="11" type="primary">MYO16</name>
</gene>
<evidence type="ECO:0000256" key="8">
    <source>
        <dbReference type="PROSITE-ProRule" id="PRU00782"/>
    </source>
</evidence>
<dbReference type="GeneTree" id="ENSGT00940000158920"/>
<feature type="region of interest" description="Disordered" evidence="9">
    <location>
        <begin position="1659"/>
        <end position="1908"/>
    </location>
</feature>
<dbReference type="PROSITE" id="PS51456">
    <property type="entry name" value="MYOSIN_MOTOR"/>
    <property type="match status" value="1"/>
</dbReference>
<evidence type="ECO:0000256" key="7">
    <source>
        <dbReference type="PROSITE-ProRule" id="PRU00023"/>
    </source>
</evidence>
<dbReference type="PROSITE" id="PS50096">
    <property type="entry name" value="IQ"/>
    <property type="match status" value="1"/>
</dbReference>